<evidence type="ECO:0000313" key="4">
    <source>
        <dbReference type="Proteomes" id="UP000567179"/>
    </source>
</evidence>
<keyword evidence="2" id="KW-0472">Membrane</keyword>
<keyword evidence="4" id="KW-1185">Reference proteome</keyword>
<gene>
    <name evidence="3" type="ORF">D9619_007875</name>
</gene>
<dbReference type="EMBL" id="JAACJJ010000057">
    <property type="protein sequence ID" value="KAF5310875.1"/>
    <property type="molecule type" value="Genomic_DNA"/>
</dbReference>
<keyword evidence="2" id="KW-0812">Transmembrane</keyword>
<dbReference type="Proteomes" id="UP000567179">
    <property type="component" value="Unassembled WGS sequence"/>
</dbReference>
<dbReference type="OrthoDB" id="2972750at2759"/>
<organism evidence="3 4">
    <name type="scientific">Psilocybe cf. subviscida</name>
    <dbReference type="NCBI Taxonomy" id="2480587"/>
    <lineage>
        <taxon>Eukaryota</taxon>
        <taxon>Fungi</taxon>
        <taxon>Dikarya</taxon>
        <taxon>Basidiomycota</taxon>
        <taxon>Agaricomycotina</taxon>
        <taxon>Agaricomycetes</taxon>
        <taxon>Agaricomycetidae</taxon>
        <taxon>Agaricales</taxon>
        <taxon>Agaricineae</taxon>
        <taxon>Strophariaceae</taxon>
        <taxon>Psilocybe</taxon>
    </lineage>
</organism>
<feature type="transmembrane region" description="Helical" evidence="2">
    <location>
        <begin position="44"/>
        <end position="64"/>
    </location>
</feature>
<accession>A0A8H5AU20</accession>
<feature type="compositionally biased region" description="Pro residues" evidence="1">
    <location>
        <begin position="17"/>
        <end position="26"/>
    </location>
</feature>
<reference evidence="3 4" key="1">
    <citation type="journal article" date="2020" name="ISME J.">
        <title>Uncovering the hidden diversity of litter-decomposition mechanisms in mushroom-forming fungi.</title>
        <authorList>
            <person name="Floudas D."/>
            <person name="Bentzer J."/>
            <person name="Ahren D."/>
            <person name="Johansson T."/>
            <person name="Persson P."/>
            <person name="Tunlid A."/>
        </authorList>
    </citation>
    <scope>NUCLEOTIDE SEQUENCE [LARGE SCALE GENOMIC DNA]</scope>
    <source>
        <strain evidence="3 4">CBS 101986</strain>
    </source>
</reference>
<comment type="caution">
    <text evidence="3">The sequence shown here is derived from an EMBL/GenBank/DDBJ whole genome shotgun (WGS) entry which is preliminary data.</text>
</comment>
<proteinExistence type="predicted"/>
<feature type="region of interest" description="Disordered" evidence="1">
    <location>
        <begin position="1"/>
        <end position="36"/>
    </location>
</feature>
<evidence type="ECO:0000256" key="2">
    <source>
        <dbReference type="SAM" id="Phobius"/>
    </source>
</evidence>
<name>A0A8H5AU20_9AGAR</name>
<dbReference type="AlphaFoldDB" id="A0A8H5AU20"/>
<evidence type="ECO:0000256" key="1">
    <source>
        <dbReference type="SAM" id="MobiDB-lite"/>
    </source>
</evidence>
<feature type="compositionally biased region" description="Polar residues" evidence="1">
    <location>
        <begin position="1"/>
        <end position="14"/>
    </location>
</feature>
<keyword evidence="2" id="KW-1133">Transmembrane helix</keyword>
<protein>
    <submittedName>
        <fullName evidence="3">Uncharacterized protein</fullName>
    </submittedName>
</protein>
<evidence type="ECO:0000313" key="3">
    <source>
        <dbReference type="EMBL" id="KAF5310875.1"/>
    </source>
</evidence>
<sequence>MALQTLKSTSSGQEPTPTAPPPPPPDNNANADHNPFSPAGSPPLILAFLAIGLFAAAMVAVFGFRRVQLVRSFGVRGMANPFPPEESEVPRPKPQLWEVGLQDDSSWYKIAGHKAERDEQSGGRWANMMPLAANAVTTTLSLVPKDAKRSSASTTEQQQENILNIGYSRGRLNGPWPHWRPIPMGRLERPPLTTTTTSSDIKDEVEVSKTIQVGTIILMPSLNNPLYRKRTERDEDYDQKRKHDDCTIPDYSIGLYERDWR</sequence>